<dbReference type="Proteomes" id="UP000029120">
    <property type="component" value="Unassembled WGS sequence"/>
</dbReference>
<name>A0A087G3P6_ARAAL</name>
<dbReference type="EMBL" id="KL968231">
    <property type="protein sequence ID" value="KFK24498.1"/>
    <property type="molecule type" value="Genomic_DNA"/>
</dbReference>
<dbReference type="Gramene" id="KFK24498">
    <property type="protein sequence ID" value="KFK24498"/>
    <property type="gene ID" value="AALP_AAs58908U000100"/>
</dbReference>
<proteinExistence type="predicted"/>
<evidence type="ECO:0000313" key="2">
    <source>
        <dbReference type="EMBL" id="KFK24498.1"/>
    </source>
</evidence>
<gene>
    <name evidence="2" type="ORF">AALP_AAs58908U000100</name>
</gene>
<protein>
    <submittedName>
        <fullName evidence="2">Uncharacterized protein</fullName>
    </submittedName>
</protein>
<reference evidence="3" key="1">
    <citation type="journal article" date="2015" name="Nat. Plants">
        <title>Genome expansion of Arabis alpina linked with retrotransposition and reduced symmetric DNA methylation.</title>
        <authorList>
            <person name="Willing E.M."/>
            <person name="Rawat V."/>
            <person name="Mandakova T."/>
            <person name="Maumus F."/>
            <person name="James G.V."/>
            <person name="Nordstroem K.J."/>
            <person name="Becker C."/>
            <person name="Warthmann N."/>
            <person name="Chica C."/>
            <person name="Szarzynska B."/>
            <person name="Zytnicki M."/>
            <person name="Albani M.C."/>
            <person name="Kiefer C."/>
            <person name="Bergonzi S."/>
            <person name="Castaings L."/>
            <person name="Mateos J.L."/>
            <person name="Berns M.C."/>
            <person name="Bujdoso N."/>
            <person name="Piofczyk T."/>
            <person name="de Lorenzo L."/>
            <person name="Barrero-Sicilia C."/>
            <person name="Mateos I."/>
            <person name="Piednoel M."/>
            <person name="Hagmann J."/>
            <person name="Chen-Min-Tao R."/>
            <person name="Iglesias-Fernandez R."/>
            <person name="Schuster S.C."/>
            <person name="Alonso-Blanco C."/>
            <person name="Roudier F."/>
            <person name="Carbonero P."/>
            <person name="Paz-Ares J."/>
            <person name="Davis S.J."/>
            <person name="Pecinka A."/>
            <person name="Quesneville H."/>
            <person name="Colot V."/>
            <person name="Lysak M.A."/>
            <person name="Weigel D."/>
            <person name="Coupland G."/>
            <person name="Schneeberger K."/>
        </authorList>
    </citation>
    <scope>NUCLEOTIDE SEQUENCE [LARGE SCALE GENOMIC DNA]</scope>
    <source>
        <strain evidence="3">cv. Pajares</strain>
    </source>
</reference>
<feature type="compositionally biased region" description="Low complexity" evidence="1">
    <location>
        <begin position="14"/>
        <end position="28"/>
    </location>
</feature>
<feature type="region of interest" description="Disordered" evidence="1">
    <location>
        <begin position="1"/>
        <end position="34"/>
    </location>
</feature>
<sequence length="34" mass="3954">LVMRRRLGEGQGQDGQQQQRQQQQPARQSCCLEI</sequence>
<accession>A0A087G3P6</accession>
<evidence type="ECO:0000256" key="1">
    <source>
        <dbReference type="SAM" id="MobiDB-lite"/>
    </source>
</evidence>
<dbReference type="AlphaFoldDB" id="A0A087G3P6"/>
<feature type="non-terminal residue" evidence="2">
    <location>
        <position position="1"/>
    </location>
</feature>
<keyword evidence="3" id="KW-1185">Reference proteome</keyword>
<evidence type="ECO:0000313" key="3">
    <source>
        <dbReference type="Proteomes" id="UP000029120"/>
    </source>
</evidence>
<organism evidence="2 3">
    <name type="scientific">Arabis alpina</name>
    <name type="common">Alpine rock-cress</name>
    <dbReference type="NCBI Taxonomy" id="50452"/>
    <lineage>
        <taxon>Eukaryota</taxon>
        <taxon>Viridiplantae</taxon>
        <taxon>Streptophyta</taxon>
        <taxon>Embryophyta</taxon>
        <taxon>Tracheophyta</taxon>
        <taxon>Spermatophyta</taxon>
        <taxon>Magnoliopsida</taxon>
        <taxon>eudicotyledons</taxon>
        <taxon>Gunneridae</taxon>
        <taxon>Pentapetalae</taxon>
        <taxon>rosids</taxon>
        <taxon>malvids</taxon>
        <taxon>Brassicales</taxon>
        <taxon>Brassicaceae</taxon>
        <taxon>Arabideae</taxon>
        <taxon>Arabis</taxon>
    </lineage>
</organism>